<proteinExistence type="predicted"/>
<dbReference type="EMBL" id="KJ958483">
    <property type="protein sequence ID" value="AIR75906.1"/>
    <property type="molecule type" value="Genomic_DNA"/>
</dbReference>
<sequence length="135" mass="15990">MARLELTLNFPKGFQVKTFNIKSEKKLSPLARLILQSVQFKHFYYVRDDISYLLKSTPIERDFLLQTLYSIVISLQNNLSVNFFDMWVYEIYINKISNYNKFIDQKSQKVQPSEYITIKLAYATNVSSEKNNIQL</sequence>
<protein>
    <submittedName>
        <fullName evidence="1">Uncharacterized protein</fullName>
    </submittedName>
</protein>
<dbReference type="AlphaFoldDB" id="A0A089VI06"/>
<keyword evidence="1" id="KW-0934">Plastid</keyword>
<organism evidence="1">
    <name type="scientific">Roundia cardiophora</name>
    <dbReference type="NCBI Taxonomy" id="1403802"/>
    <lineage>
        <taxon>Eukaryota</taxon>
        <taxon>Sar</taxon>
        <taxon>Stramenopiles</taxon>
        <taxon>Ochrophyta</taxon>
        <taxon>Bacillariophyta</taxon>
        <taxon>Coscinodiscophyceae</taxon>
        <taxon>Thalassiosirophycidae</taxon>
        <taxon>Thalassiosirales</taxon>
        <taxon>Thalassiosiraceae</taxon>
        <taxon>Roundia</taxon>
    </lineage>
</organism>
<geneLocation type="chloroplast" evidence="1"/>
<keyword evidence="1" id="KW-0150">Chloroplast</keyword>
<dbReference type="GeneID" id="20833941"/>
<reference evidence="1" key="1">
    <citation type="journal article" date="2014" name="PLoS ONE">
        <title>Conserved gene order and expanded inverted repeats characterize plastid genomes of Thalassiosirales.</title>
        <authorList>
            <person name="Sabir J.S."/>
            <person name="Yu M."/>
            <person name="Ashworth M.P."/>
            <person name="Baeshen N.A."/>
            <person name="Baeshen M.N."/>
            <person name="Bahieldin A."/>
            <person name="Theriot E.C."/>
            <person name="Jansen R.K."/>
        </authorList>
    </citation>
    <scope>NUCLEOTIDE SEQUENCE</scope>
</reference>
<gene>
    <name evidence="1" type="primary">ycf88</name>
</gene>
<reference evidence="1" key="2">
    <citation type="submission" date="2014-06" db="EMBL/GenBank/DDBJ databases">
        <authorList>
            <person name="Sabir J.S.M."/>
            <person name="Yu M."/>
            <person name="Ashworth M.P."/>
            <person name="Baeshen N.A."/>
            <person name="Baeshen M.N."/>
            <person name="Bahieldin A."/>
            <person name="Theriot E.C."/>
            <person name="Jansen R.K."/>
        </authorList>
    </citation>
    <scope>NUCLEOTIDE SEQUENCE</scope>
</reference>
<accession>A0A089VI06</accession>
<evidence type="ECO:0000313" key="1">
    <source>
        <dbReference type="EMBL" id="AIR75906.1"/>
    </source>
</evidence>
<name>A0A089VI06_9STRA</name>
<dbReference type="RefSeq" id="YP_009093233.1">
    <property type="nucleotide sequence ID" value="NC_025312.1"/>
</dbReference>